<dbReference type="Proteomes" id="UP000000249">
    <property type="component" value="Chromosome 1"/>
</dbReference>
<dbReference type="AlphaFoldDB" id="A0A0H3AKA9"/>
<dbReference type="EMBL" id="CP000627">
    <property type="protein sequence ID" value="ABQ19620.1"/>
    <property type="molecule type" value="Genomic_DNA"/>
</dbReference>
<feature type="domain" description="Mor transcription activator" evidence="1">
    <location>
        <begin position="36"/>
        <end position="137"/>
    </location>
</feature>
<evidence type="ECO:0000259" key="1">
    <source>
        <dbReference type="Pfam" id="PF08765"/>
    </source>
</evidence>
<dbReference type="KEGG" id="vcr:VC395_1162"/>
<dbReference type="EMBL" id="CP000627">
    <property type="protein sequence ID" value="ABQ21060.1"/>
    <property type="molecule type" value="Genomic_DNA"/>
</dbReference>
<dbReference type="InterPro" id="IPR014875">
    <property type="entry name" value="Mor_transcription_activator"/>
</dbReference>
<proteinExistence type="predicted"/>
<reference evidence="3 4" key="1">
    <citation type="submission" date="2007-03" db="EMBL/GenBank/DDBJ databases">
        <authorList>
            <person name="Heidelberg J."/>
        </authorList>
    </citation>
    <scope>NUCLEOTIDE SEQUENCE [LARGE SCALE GENOMIC DNA]</scope>
    <source>
        <strain evidence="4">ATCC 39541 / Classical Ogawa 395 / O395</strain>
        <strain evidence="3">O395</strain>
    </source>
</reference>
<dbReference type="InterPro" id="IPR009057">
    <property type="entry name" value="Homeodomain-like_sf"/>
</dbReference>
<dbReference type="Gene3D" id="1.10.10.60">
    <property type="entry name" value="Homeodomain-like"/>
    <property type="match status" value="1"/>
</dbReference>
<organism evidence="3 4">
    <name type="scientific">Vibrio cholerae serotype O1 (strain ATCC 39541 / Classical Ogawa 395 / O395)</name>
    <dbReference type="NCBI Taxonomy" id="345073"/>
    <lineage>
        <taxon>Bacteria</taxon>
        <taxon>Pseudomonadati</taxon>
        <taxon>Pseudomonadota</taxon>
        <taxon>Gammaproteobacteria</taxon>
        <taxon>Vibrionales</taxon>
        <taxon>Vibrionaceae</taxon>
        <taxon>Vibrio</taxon>
    </lineage>
</organism>
<name>A0A0H3AKA9_VIBC3</name>
<evidence type="ECO:0000313" key="2">
    <source>
        <dbReference type="EMBL" id="ABQ19620.1"/>
    </source>
</evidence>
<evidence type="ECO:0000313" key="3">
    <source>
        <dbReference type="EMBL" id="ABQ21060.1"/>
    </source>
</evidence>
<dbReference type="InterPro" id="IPR052411">
    <property type="entry name" value="c-mor_Regulatory_Protein"/>
</dbReference>
<dbReference type="KEGG" id="vcr:VC395_1269"/>
<accession>A0A0H3AKA9</accession>
<dbReference type="KEGG" id="vco:VC0395_A0772"/>
<dbReference type="RefSeq" id="WP_001029054.1">
    <property type="nucleotide sequence ID" value="NC_009457.1"/>
</dbReference>
<dbReference type="PANTHER" id="PTHR37812:SF1">
    <property type="entry name" value="MU-LIKE PROPHAGE FLUMU PROTEIN C"/>
    <property type="match status" value="1"/>
</dbReference>
<dbReference type="Pfam" id="PF08765">
    <property type="entry name" value="Mor"/>
    <property type="match status" value="1"/>
</dbReference>
<dbReference type="SUPFAM" id="SSF46689">
    <property type="entry name" value="Homeodomain-like"/>
    <property type="match status" value="1"/>
</dbReference>
<sequence>MNKAANQEENFDMFGFEGVSLADIDKLLDDEESKVRWPEMMLTIFESLKDECSKLGLDEIVALVLLARLCKDTGGLQYYFPKGEQLEHQLRCMYIWREFNGQNVPELAIKYNLSTQNIYAAIRRMRNLEVRKRQHQLF</sequence>
<dbReference type="OrthoDB" id="6387485at2"/>
<dbReference type="PANTHER" id="PTHR37812">
    <property type="entry name" value="MU-LIKE PROPHAGE FLUMU PROTEIN C"/>
    <property type="match status" value="1"/>
</dbReference>
<dbReference type="KEGG" id="vco:VC0395_A0665"/>
<dbReference type="eggNOG" id="COG5566">
    <property type="taxonomic scope" value="Bacteria"/>
</dbReference>
<gene>
    <name evidence="3" type="ordered locus">VC0395_A0665</name>
    <name evidence="2" type="ordered locus">VC0395_A0772</name>
</gene>
<evidence type="ECO:0000313" key="4">
    <source>
        <dbReference type="Proteomes" id="UP000000249"/>
    </source>
</evidence>
<protein>
    <submittedName>
        <fullName evidence="3">Positive regulator of late transcription</fullName>
    </submittedName>
</protein>
<dbReference type="PATRIC" id="fig|345073.21.peg.1129"/>